<dbReference type="EMBL" id="BACD03000005">
    <property type="protein sequence ID" value="GAO46762.1"/>
    <property type="molecule type" value="Genomic_DNA"/>
</dbReference>
<comment type="caution">
    <text evidence="3">The sequence shown here is derived from an EMBL/GenBank/DDBJ whole genome shotgun (WGS) entry which is preliminary data.</text>
</comment>
<evidence type="ECO:0000256" key="1">
    <source>
        <dbReference type="ARBA" id="ARBA00009207"/>
    </source>
</evidence>
<dbReference type="GO" id="GO:0005737">
    <property type="term" value="C:cytoplasm"/>
    <property type="evidence" value="ECO:0007669"/>
    <property type="project" value="TreeGrafter"/>
</dbReference>
<evidence type="ECO:0000313" key="3">
    <source>
        <dbReference type="EMBL" id="GAO46762.1"/>
    </source>
</evidence>
<dbReference type="AlphaFoldDB" id="A0A0E9NA47"/>
<organism evidence="3 4">
    <name type="scientific">Saitoella complicata (strain BCRC 22490 / CBS 7301 / JCM 7358 / NBRC 10748 / NRRL Y-17804)</name>
    <dbReference type="NCBI Taxonomy" id="698492"/>
    <lineage>
        <taxon>Eukaryota</taxon>
        <taxon>Fungi</taxon>
        <taxon>Dikarya</taxon>
        <taxon>Ascomycota</taxon>
        <taxon>Taphrinomycotina</taxon>
        <taxon>Taphrinomycotina incertae sedis</taxon>
        <taxon>Saitoella</taxon>
    </lineage>
</organism>
<feature type="compositionally biased region" description="Basic and acidic residues" evidence="2">
    <location>
        <begin position="335"/>
        <end position="353"/>
    </location>
</feature>
<feature type="region of interest" description="Disordered" evidence="2">
    <location>
        <begin position="1"/>
        <end position="23"/>
    </location>
</feature>
<dbReference type="Proteomes" id="UP000033140">
    <property type="component" value="Unassembled WGS sequence"/>
</dbReference>
<comment type="similarity">
    <text evidence="1">Belongs to the PPP4R2 family.</text>
</comment>
<dbReference type="STRING" id="698492.A0A0E9NA47"/>
<reference evidence="3 4" key="1">
    <citation type="journal article" date="2011" name="J. Gen. Appl. Microbiol.">
        <title>Draft genome sequencing of the enigmatic yeast Saitoella complicata.</title>
        <authorList>
            <person name="Nishida H."/>
            <person name="Hamamoto M."/>
            <person name="Sugiyama J."/>
        </authorList>
    </citation>
    <scope>NUCLEOTIDE SEQUENCE [LARGE SCALE GENOMIC DNA]</scope>
    <source>
        <strain evidence="3 4">NRRL Y-17804</strain>
    </source>
</reference>
<gene>
    <name evidence="3" type="ORF">G7K_0984-t1</name>
</gene>
<evidence type="ECO:0000313" key="4">
    <source>
        <dbReference type="Proteomes" id="UP000033140"/>
    </source>
</evidence>
<dbReference type="OMA" id="FARECYT"/>
<dbReference type="PANTHER" id="PTHR16487">
    <property type="entry name" value="PPP4R2-RELATED PROTEIN"/>
    <property type="match status" value="1"/>
</dbReference>
<accession>A0A0E9NA47</accession>
<reference evidence="3 4" key="3">
    <citation type="journal article" date="2015" name="Genome Announc.">
        <title>Draft Genome Sequence of the Archiascomycetous Yeast Saitoella complicata.</title>
        <authorList>
            <person name="Yamauchi K."/>
            <person name="Kondo S."/>
            <person name="Hamamoto M."/>
            <person name="Takahashi Y."/>
            <person name="Ogura Y."/>
            <person name="Hayashi T."/>
            <person name="Nishida H."/>
        </authorList>
    </citation>
    <scope>NUCLEOTIDE SEQUENCE [LARGE SCALE GENOMIC DNA]</scope>
    <source>
        <strain evidence="3 4">NRRL Y-17804</strain>
    </source>
</reference>
<dbReference type="PANTHER" id="PTHR16487:SF0">
    <property type="entry name" value="PROTEIN PHOSPHATASE 4 REGULATORY SUBUNIT 2-RELATED"/>
    <property type="match status" value="1"/>
</dbReference>
<proteinExistence type="inferred from homology"/>
<feature type="region of interest" description="Disordered" evidence="2">
    <location>
        <begin position="312"/>
        <end position="353"/>
    </location>
</feature>
<sequence length="353" mass="37493">MLPEPQPDAATQPSHGSRGRERVLGRLPKTRTFGSRRIKVLNLRCLRNIQRTYAQPYLRRPTITSIDSIAIAMMPDATSSLKTGAVDIGMITSVAESGTFDGSWPEFSRTLLARLEENIGAFAPPSIPRPEGASESAAAPVQGDSPKASLPPDLQALLSRLISVIERFTGPPFTVQRIAELIARPREHYTDVGKYLRALERNLSVTSTIDAFPLLPIEPTNDVPRFTDGSSTSGVALTAIPWTSATAMPNSNGTPTPMETIHSSLAENANDAAAGPHHPPEGAMPVDASDIGPQVGGIGDVGGTVQDAITQLEEEKEKLKEAAAAGSATTGEGDVGERADEQKATDDDVKMED</sequence>
<reference evidence="3 4" key="2">
    <citation type="journal article" date="2014" name="J. Gen. Appl. Microbiol.">
        <title>The early diverging ascomycetous budding yeast Saitoella complicata has three histone deacetylases belonging to the Clr6, Hos2, and Rpd3 lineages.</title>
        <authorList>
            <person name="Nishida H."/>
            <person name="Matsumoto T."/>
            <person name="Kondo S."/>
            <person name="Hamamoto M."/>
            <person name="Yoshikawa H."/>
        </authorList>
    </citation>
    <scope>NUCLEOTIDE SEQUENCE [LARGE SCALE GENOMIC DNA]</scope>
    <source>
        <strain evidence="3 4">NRRL Y-17804</strain>
    </source>
</reference>
<dbReference type="GO" id="GO:0030289">
    <property type="term" value="C:protein phosphatase 4 complex"/>
    <property type="evidence" value="ECO:0007669"/>
    <property type="project" value="InterPro"/>
</dbReference>
<dbReference type="GO" id="GO:0005634">
    <property type="term" value="C:nucleus"/>
    <property type="evidence" value="ECO:0007669"/>
    <property type="project" value="TreeGrafter"/>
</dbReference>
<name>A0A0E9NA47_SAICN</name>
<feature type="region of interest" description="Disordered" evidence="2">
    <location>
        <begin position="123"/>
        <end position="148"/>
    </location>
</feature>
<dbReference type="InterPro" id="IPR015267">
    <property type="entry name" value="PPP4R2"/>
</dbReference>
<evidence type="ECO:0000256" key="2">
    <source>
        <dbReference type="SAM" id="MobiDB-lite"/>
    </source>
</evidence>
<protein>
    <submittedName>
        <fullName evidence="3">Uncharacterized protein</fullName>
    </submittedName>
</protein>
<dbReference type="GO" id="GO:0019888">
    <property type="term" value="F:protein phosphatase regulator activity"/>
    <property type="evidence" value="ECO:0007669"/>
    <property type="project" value="InterPro"/>
</dbReference>
<dbReference type="Pfam" id="PF09184">
    <property type="entry name" value="PPP4R2"/>
    <property type="match status" value="1"/>
</dbReference>
<keyword evidence="4" id="KW-1185">Reference proteome</keyword>